<accession>A0A424YGS4</accession>
<reference evidence="1 2" key="1">
    <citation type="submission" date="2018-08" db="EMBL/GenBank/DDBJ databases">
        <title>The metabolism and importance of syntrophic acetate oxidation coupled to methane or sulfide production in haloalkaline environments.</title>
        <authorList>
            <person name="Timmers P.H.A."/>
            <person name="Vavourakis C.D."/>
            <person name="Sorokin D.Y."/>
            <person name="Sinninghe Damste J.S."/>
            <person name="Muyzer G."/>
            <person name="Stams A.J.M."/>
            <person name="Plugge C.M."/>
        </authorList>
    </citation>
    <scope>NUCLEOTIDE SEQUENCE [LARGE SCALE GENOMIC DNA]</scope>
    <source>
        <strain evidence="1">MSAO_Bac1</strain>
    </source>
</reference>
<organism evidence="1 2">
    <name type="scientific">Candidatus Syntrophonatronum acetioxidans</name>
    <dbReference type="NCBI Taxonomy" id="1795816"/>
    <lineage>
        <taxon>Bacteria</taxon>
        <taxon>Bacillati</taxon>
        <taxon>Bacillota</taxon>
        <taxon>Clostridia</taxon>
        <taxon>Eubacteriales</taxon>
        <taxon>Syntrophomonadaceae</taxon>
        <taxon>Candidatus Syntrophonatronum</taxon>
    </lineage>
</organism>
<dbReference type="Proteomes" id="UP000285138">
    <property type="component" value="Unassembled WGS sequence"/>
</dbReference>
<gene>
    <name evidence="1" type="ORF">D5R97_02895</name>
</gene>
<evidence type="ECO:0000313" key="2">
    <source>
        <dbReference type="Proteomes" id="UP000285138"/>
    </source>
</evidence>
<evidence type="ECO:0000313" key="1">
    <source>
        <dbReference type="EMBL" id="RQD77200.1"/>
    </source>
</evidence>
<comment type="caution">
    <text evidence="1">The sequence shown here is derived from an EMBL/GenBank/DDBJ whole genome shotgun (WGS) entry which is preliminary data.</text>
</comment>
<dbReference type="AlphaFoldDB" id="A0A424YGS4"/>
<name>A0A424YGS4_9FIRM</name>
<dbReference type="EMBL" id="QZAA01000077">
    <property type="protein sequence ID" value="RQD77200.1"/>
    <property type="molecule type" value="Genomic_DNA"/>
</dbReference>
<protein>
    <submittedName>
        <fullName evidence="1">Uncharacterized protein</fullName>
    </submittedName>
</protein>
<proteinExistence type="predicted"/>
<sequence length="80" mass="9185">MKLYALKHQEGYLKDSPEGPVSVELNKASVYKEHTSKKLKDLKKKAEREGFEEIRLIELTIIEKDPYREPPGPKTSCPEA</sequence>